<feature type="signal peptide" evidence="1">
    <location>
        <begin position="1"/>
        <end position="20"/>
    </location>
</feature>
<feature type="chain" id="PRO_5027649887" description="Outer membrane protein beta-barrel domain-containing protein" evidence="1">
    <location>
        <begin position="21"/>
        <end position="254"/>
    </location>
</feature>
<accession>A0A6S6T2M2</accession>
<evidence type="ECO:0008006" key="3">
    <source>
        <dbReference type="Google" id="ProtNLM"/>
    </source>
</evidence>
<gene>
    <name evidence="2" type="ORF">HELGO_WM37644</name>
</gene>
<evidence type="ECO:0000256" key="1">
    <source>
        <dbReference type="SAM" id="SignalP"/>
    </source>
</evidence>
<reference evidence="2" key="1">
    <citation type="submission" date="2020-01" db="EMBL/GenBank/DDBJ databases">
        <authorList>
            <person name="Meier V. D."/>
            <person name="Meier V D."/>
        </authorList>
    </citation>
    <scope>NUCLEOTIDE SEQUENCE</scope>
    <source>
        <strain evidence="2">HLG_WM_MAG_10</strain>
    </source>
</reference>
<sequence length="254" mass="28401">MIKKLLLAGILLLGTQMAQAQLRLGVGTGFVFTQYNDVRTPNGSTDPGTFFSLKNDFKPQAFNPFVRVELSYTIIERHDIQLTAVPLTLKYNSYKNQVLDYAGQRFSGNDIIGTYKFNTYRLSYRYNLVRQKKIKFGIGVAVLLRDAGITLEQGNKLATDTDLGVVPLISFNLIYSPIEKLSIILKGDALVTPQGRAEDIFLGVSYDLVDALELKAGYRMIEGGSSVPQVYSYAFFHFADVGLVYTFDFAKNKK</sequence>
<keyword evidence="1" id="KW-0732">Signal</keyword>
<evidence type="ECO:0000313" key="2">
    <source>
        <dbReference type="EMBL" id="CAA6810947.1"/>
    </source>
</evidence>
<name>A0A6S6T2M2_9BACT</name>
<dbReference type="SUPFAM" id="SSF56925">
    <property type="entry name" value="OMPA-like"/>
    <property type="match status" value="1"/>
</dbReference>
<proteinExistence type="predicted"/>
<dbReference type="EMBL" id="CACVAQ010000170">
    <property type="protein sequence ID" value="CAA6810947.1"/>
    <property type="molecule type" value="Genomic_DNA"/>
</dbReference>
<dbReference type="InterPro" id="IPR011250">
    <property type="entry name" value="OMP/PagP_B-barrel"/>
</dbReference>
<organism evidence="2">
    <name type="scientific">uncultured Aureispira sp</name>
    <dbReference type="NCBI Taxonomy" id="1331704"/>
    <lineage>
        <taxon>Bacteria</taxon>
        <taxon>Pseudomonadati</taxon>
        <taxon>Bacteroidota</taxon>
        <taxon>Saprospiria</taxon>
        <taxon>Saprospirales</taxon>
        <taxon>Saprospiraceae</taxon>
        <taxon>Aureispira</taxon>
        <taxon>environmental samples</taxon>
    </lineage>
</organism>
<protein>
    <recommendedName>
        <fullName evidence="3">Outer membrane protein beta-barrel domain-containing protein</fullName>
    </recommendedName>
</protein>
<dbReference type="AlphaFoldDB" id="A0A6S6T2M2"/>